<evidence type="ECO:0000256" key="9">
    <source>
        <dbReference type="SAM" id="Phobius"/>
    </source>
</evidence>
<comment type="pathway">
    <text evidence="1">Cell wall biogenesis; peptidoglycan biosynthesis.</text>
</comment>
<sequence>MVVNNYRPDLQDDSQEKARNKPRVKNIIKWTLFGILFLSICVAVTVVIYEVHTSRIQAEQFSEFASTLTYKVEEGPSDAIVYPEKGPFDLRLGYAQLPKMLERVQSQGMLIESQAQFSPKLLDYASRGFFTPYPEKTQTGLNILDSNGSPVYKYSYPSQIYTSFDSIPALMVNSLLFIENRELLDTSKLFMNPAVDWMRFTKASLHEAGNMIGLEYKTIGGSTLATQIEKFRHSPGGITVDAREKIKQMISASVRAYRAGPQTLPVRKDLVLSYINTVPLSGAPGYGEVHGIGDGLKVWFDSDISKVNRLLTLDDAKGDTLLAKGQALRQVLSLMIAQRRPTFYLGEQGREELNNLTGGYLRLLASSGYISPELRDAGLAQEVTFRDFGNNPAVAPRTTDKGALVARTHLSELLGKTLYDLDRMDMAATTTLEHELQEQISTYLHRLNDQEFAKSVGVFGERMLSPSRTESVLYSFTLFERTPYGNLVRVQTDNTDQPFDMNEGSKLELGSTAKLRVLITYLELVAEAHKQFAGLSQAELRKQLQEPHDNISEWVLHYLGREKDKSLEATLMAALERRYSANPGEAFFTGGGRHYFHNFNNDDNYSRPTVREAFQKSINLPFVRLMRDIVSYTMYEQVGNPGKLLGDAGDPRRQEYLKRFADREGKVYLRRFWNKYNGLSADDRFKRLLNSIHKNEVRLAVVHRYLYPEKDYDTFNKFLRQHLPGEKIKEDRVVELYERYGPDSYNLSDQGYLSRRHPLELWMLAYLREHPEAKWTELVDACEQQRQDIYKWLFRTKYKRARDSRIRTILEIDAYESIQKRWERLGYPFKNLVPSLATALGSSGDRPEALAELMGIIMSNGERQRTVRIEQIHFAALTPFETSLKWKPLEKEQVMEPAVAKVVREALSEVVDVGTARRLQGGFKLTNGTPLSMGGKTGTGDNRSVTVSSRGYRLASRAVNRTATFVFFLGDSHFGTVTAFVPGRDAADFHFTSSLPVQVLRGMAPILEPYLDKKVNLNNQLPEVPTEKEPPIILAEDKTTPKANTAVNAALLPQN</sequence>
<keyword evidence="4" id="KW-0328">Glycosyltransferase</keyword>
<evidence type="ECO:0000256" key="2">
    <source>
        <dbReference type="ARBA" id="ARBA00022645"/>
    </source>
</evidence>
<evidence type="ECO:0000256" key="1">
    <source>
        <dbReference type="ARBA" id="ARBA00004752"/>
    </source>
</evidence>
<evidence type="ECO:0000256" key="5">
    <source>
        <dbReference type="ARBA" id="ARBA00022679"/>
    </source>
</evidence>
<dbReference type="EMBL" id="JACRVF010000001">
    <property type="protein sequence ID" value="MBC5992256.1"/>
    <property type="molecule type" value="Genomic_DNA"/>
</dbReference>
<keyword evidence="2" id="KW-0121">Carboxypeptidase</keyword>
<dbReference type="Proteomes" id="UP000603640">
    <property type="component" value="Unassembled WGS sequence"/>
</dbReference>
<keyword evidence="3" id="KW-0378">Hydrolase</keyword>
<keyword evidence="9" id="KW-0812">Transmembrane</keyword>
<evidence type="ECO:0000256" key="3">
    <source>
        <dbReference type="ARBA" id="ARBA00022670"/>
    </source>
</evidence>
<dbReference type="GO" id="GO:0004180">
    <property type="term" value="F:carboxypeptidase activity"/>
    <property type="evidence" value="ECO:0007669"/>
    <property type="project" value="UniProtKB-KW"/>
</dbReference>
<dbReference type="SUPFAM" id="SSF53955">
    <property type="entry name" value="Lysozyme-like"/>
    <property type="match status" value="1"/>
</dbReference>
<name>A0A923N4U7_9BACT</name>
<evidence type="ECO:0000256" key="4">
    <source>
        <dbReference type="ARBA" id="ARBA00022676"/>
    </source>
</evidence>
<keyword evidence="12" id="KW-1185">Reference proteome</keyword>
<keyword evidence="9" id="KW-0472">Membrane</keyword>
<evidence type="ECO:0000313" key="11">
    <source>
        <dbReference type="EMBL" id="MBC5992256.1"/>
    </source>
</evidence>
<evidence type="ECO:0000256" key="6">
    <source>
        <dbReference type="ARBA" id="ARBA00023268"/>
    </source>
</evidence>
<protein>
    <recommendedName>
        <fullName evidence="7">peptidoglycan glycosyltransferase</fullName>
        <ecNumber evidence="7">2.4.99.28</ecNumber>
    </recommendedName>
</protein>
<dbReference type="GO" id="GO:0008955">
    <property type="term" value="F:peptidoglycan glycosyltransferase activity"/>
    <property type="evidence" value="ECO:0007669"/>
    <property type="project" value="UniProtKB-EC"/>
</dbReference>
<organism evidence="11 12">
    <name type="scientific">Pontibacter cellulosilyticus</name>
    <dbReference type="NCBI Taxonomy" id="1720253"/>
    <lineage>
        <taxon>Bacteria</taxon>
        <taxon>Pseudomonadati</taxon>
        <taxon>Bacteroidota</taxon>
        <taxon>Cytophagia</taxon>
        <taxon>Cytophagales</taxon>
        <taxon>Hymenobacteraceae</taxon>
        <taxon>Pontibacter</taxon>
    </lineage>
</organism>
<feature type="transmembrane region" description="Helical" evidence="9">
    <location>
        <begin position="27"/>
        <end position="49"/>
    </location>
</feature>
<feature type="domain" description="Glycosyl transferase family 51" evidence="10">
    <location>
        <begin position="151"/>
        <end position="308"/>
    </location>
</feature>
<proteinExistence type="predicted"/>
<dbReference type="SUPFAM" id="SSF56601">
    <property type="entry name" value="beta-lactamase/transpeptidase-like"/>
    <property type="match status" value="2"/>
</dbReference>
<gene>
    <name evidence="11" type="ORF">H8S84_05340</name>
</gene>
<evidence type="ECO:0000256" key="8">
    <source>
        <dbReference type="ARBA" id="ARBA00049902"/>
    </source>
</evidence>
<dbReference type="PANTHER" id="PTHR32282:SF24">
    <property type="entry name" value="GLYCOSYL TRANSFERASE FAMILY 51 DOMAIN-CONTAINING PROTEIN"/>
    <property type="match status" value="1"/>
</dbReference>
<keyword evidence="6" id="KW-0511">Multifunctional enzyme</keyword>
<dbReference type="InterPro" id="IPR050396">
    <property type="entry name" value="Glycosyltr_51/Transpeptidase"/>
</dbReference>
<reference evidence="11" key="1">
    <citation type="submission" date="2020-08" db="EMBL/GenBank/DDBJ databases">
        <title>Pontibacter sp. SD6 16S ribosomal RNA gene Genome sequencing and assembly.</title>
        <authorList>
            <person name="Kang M."/>
        </authorList>
    </citation>
    <scope>NUCLEOTIDE SEQUENCE</scope>
    <source>
        <strain evidence="11">SD6</strain>
    </source>
</reference>
<dbReference type="PANTHER" id="PTHR32282">
    <property type="entry name" value="BINDING PROTEIN TRANSPEPTIDASE, PUTATIVE-RELATED"/>
    <property type="match status" value="1"/>
</dbReference>
<comment type="caution">
    <text evidence="11">The sequence shown here is derived from an EMBL/GenBank/DDBJ whole genome shotgun (WGS) entry which is preliminary data.</text>
</comment>
<keyword evidence="5" id="KW-0808">Transferase</keyword>
<dbReference type="Gene3D" id="3.40.710.10">
    <property type="entry name" value="DD-peptidase/beta-lactamase superfamily"/>
    <property type="match status" value="2"/>
</dbReference>
<dbReference type="GO" id="GO:0030288">
    <property type="term" value="C:outer membrane-bounded periplasmic space"/>
    <property type="evidence" value="ECO:0007669"/>
    <property type="project" value="TreeGrafter"/>
</dbReference>
<dbReference type="InterPro" id="IPR001264">
    <property type="entry name" value="Glyco_trans_51"/>
</dbReference>
<accession>A0A923N4U7</accession>
<dbReference type="Gene3D" id="1.10.3810.10">
    <property type="entry name" value="Biosynthetic peptidoglycan transglycosylase-like"/>
    <property type="match status" value="1"/>
</dbReference>
<evidence type="ECO:0000259" key="10">
    <source>
        <dbReference type="Pfam" id="PF00912"/>
    </source>
</evidence>
<dbReference type="RefSeq" id="WP_187066207.1">
    <property type="nucleotide sequence ID" value="NZ_JACRVF010000001.1"/>
</dbReference>
<evidence type="ECO:0000256" key="7">
    <source>
        <dbReference type="ARBA" id="ARBA00044770"/>
    </source>
</evidence>
<dbReference type="InterPro" id="IPR023346">
    <property type="entry name" value="Lysozyme-like_dom_sf"/>
</dbReference>
<dbReference type="EC" id="2.4.99.28" evidence="7"/>
<dbReference type="GO" id="GO:0006508">
    <property type="term" value="P:proteolysis"/>
    <property type="evidence" value="ECO:0007669"/>
    <property type="project" value="UniProtKB-KW"/>
</dbReference>
<dbReference type="AlphaFoldDB" id="A0A923N4U7"/>
<keyword evidence="3" id="KW-0645">Protease</keyword>
<dbReference type="InterPro" id="IPR036950">
    <property type="entry name" value="PBP_transglycosylase"/>
</dbReference>
<keyword evidence="9" id="KW-1133">Transmembrane helix</keyword>
<dbReference type="InterPro" id="IPR012338">
    <property type="entry name" value="Beta-lactam/transpept-like"/>
</dbReference>
<comment type="catalytic activity">
    <reaction evidence="8">
        <text>[GlcNAc-(1-&gt;4)-Mur2Ac(oyl-L-Ala-gamma-D-Glu-L-Lys-D-Ala-D-Ala)](n)-di-trans,octa-cis-undecaprenyl diphosphate + beta-D-GlcNAc-(1-&gt;4)-Mur2Ac(oyl-L-Ala-gamma-D-Glu-L-Lys-D-Ala-D-Ala)-di-trans,octa-cis-undecaprenyl diphosphate = [GlcNAc-(1-&gt;4)-Mur2Ac(oyl-L-Ala-gamma-D-Glu-L-Lys-D-Ala-D-Ala)](n+1)-di-trans,octa-cis-undecaprenyl diphosphate + di-trans,octa-cis-undecaprenyl diphosphate + H(+)</text>
        <dbReference type="Rhea" id="RHEA:23708"/>
        <dbReference type="Rhea" id="RHEA-COMP:9602"/>
        <dbReference type="Rhea" id="RHEA-COMP:9603"/>
        <dbReference type="ChEBI" id="CHEBI:15378"/>
        <dbReference type="ChEBI" id="CHEBI:58405"/>
        <dbReference type="ChEBI" id="CHEBI:60033"/>
        <dbReference type="ChEBI" id="CHEBI:78435"/>
        <dbReference type="EC" id="2.4.99.28"/>
    </reaction>
</comment>
<dbReference type="Pfam" id="PF00912">
    <property type="entry name" value="Transgly"/>
    <property type="match status" value="1"/>
</dbReference>
<evidence type="ECO:0000313" key="12">
    <source>
        <dbReference type="Proteomes" id="UP000603640"/>
    </source>
</evidence>
<dbReference type="GO" id="GO:0009252">
    <property type="term" value="P:peptidoglycan biosynthetic process"/>
    <property type="evidence" value="ECO:0007669"/>
    <property type="project" value="TreeGrafter"/>
</dbReference>